<protein>
    <recommendedName>
        <fullName evidence="7 18">ATP phosphoribosyltransferase</fullName>
        <shortName evidence="18">ATP-PRT</shortName>
        <shortName evidence="18">ATP-PRTase</shortName>
        <ecNumber evidence="6 18">2.4.2.17</ecNumber>
    </recommendedName>
</protein>
<dbReference type="NCBIfam" id="TIGR03455">
    <property type="entry name" value="HisG_C-term"/>
    <property type="match status" value="1"/>
</dbReference>
<dbReference type="Proteomes" id="UP000752814">
    <property type="component" value="Unassembled WGS sequence"/>
</dbReference>
<dbReference type="InterPro" id="IPR011322">
    <property type="entry name" value="N-reg_PII-like_a/b"/>
</dbReference>
<organism evidence="21 22">
    <name type="scientific">Candidatus Methanomassiliicoccus intestinalis</name>
    <dbReference type="NCBI Taxonomy" id="1406512"/>
    <lineage>
        <taxon>Archaea</taxon>
        <taxon>Methanobacteriati</taxon>
        <taxon>Thermoplasmatota</taxon>
        <taxon>Thermoplasmata</taxon>
        <taxon>Methanomassiliicoccales</taxon>
        <taxon>Methanomassiliicoccaceae</taxon>
        <taxon>Methanomassiliicoccus</taxon>
    </lineage>
</organism>
<dbReference type="SUPFAM" id="SSF54913">
    <property type="entry name" value="GlnB-like"/>
    <property type="match status" value="1"/>
</dbReference>
<dbReference type="PROSITE" id="PS01316">
    <property type="entry name" value="ATP_P_PHORIBOSYLTR"/>
    <property type="match status" value="1"/>
</dbReference>
<evidence type="ECO:0000256" key="8">
    <source>
        <dbReference type="ARBA" id="ARBA00022490"/>
    </source>
</evidence>
<comment type="cofactor">
    <cofactor evidence="2 18">
        <name>Mg(2+)</name>
        <dbReference type="ChEBI" id="CHEBI:18420"/>
    </cofactor>
</comment>
<dbReference type="SUPFAM" id="SSF53850">
    <property type="entry name" value="Periplasmic binding protein-like II"/>
    <property type="match status" value="1"/>
</dbReference>
<evidence type="ECO:0000256" key="16">
    <source>
        <dbReference type="ARBA" id="ARBA00023102"/>
    </source>
</evidence>
<keyword evidence="14 18" id="KW-0067">ATP-binding</keyword>
<evidence type="ECO:0000256" key="17">
    <source>
        <dbReference type="ARBA" id="ARBA00024861"/>
    </source>
</evidence>
<comment type="function">
    <text evidence="17 18">Catalyzes the condensation of ATP and 5-phosphoribose 1-diphosphate to form N'-(5'-phosphoribosyl)-ATP (PR-ATP). Has a crucial role in the pathway because the rate of histidine biosynthesis seems to be controlled primarily by regulation of HisG enzymatic activity.</text>
</comment>
<dbReference type="GO" id="GO:0005524">
    <property type="term" value="F:ATP binding"/>
    <property type="evidence" value="ECO:0007669"/>
    <property type="project" value="UniProtKB-KW"/>
</dbReference>
<feature type="domain" description="Histidine biosynthesis HisG C-terminal" evidence="20">
    <location>
        <begin position="211"/>
        <end position="283"/>
    </location>
</feature>
<keyword evidence="12 18" id="KW-0479">Metal-binding</keyword>
<reference evidence="21" key="1">
    <citation type="submission" date="2016-03" db="EMBL/GenBank/DDBJ databases">
        <authorList>
            <person name="Borrel G."/>
            <person name="Mccann A."/>
            <person name="O'Toole P.W."/>
        </authorList>
    </citation>
    <scope>NUCLEOTIDE SEQUENCE</scope>
    <source>
        <strain evidence="21">183</strain>
    </source>
</reference>
<keyword evidence="13 18" id="KW-0547">Nucleotide-binding</keyword>
<dbReference type="InterPro" id="IPR015867">
    <property type="entry name" value="N-reg_PII/ATP_PRibTrfase_C"/>
</dbReference>
<dbReference type="Gene3D" id="3.30.70.120">
    <property type="match status" value="1"/>
</dbReference>
<evidence type="ECO:0000313" key="22">
    <source>
        <dbReference type="Proteomes" id="UP000752814"/>
    </source>
</evidence>
<comment type="catalytic activity">
    <reaction evidence="1 18">
        <text>1-(5-phospho-beta-D-ribosyl)-ATP + diphosphate = 5-phospho-alpha-D-ribose 1-diphosphate + ATP</text>
        <dbReference type="Rhea" id="RHEA:18473"/>
        <dbReference type="ChEBI" id="CHEBI:30616"/>
        <dbReference type="ChEBI" id="CHEBI:33019"/>
        <dbReference type="ChEBI" id="CHEBI:58017"/>
        <dbReference type="ChEBI" id="CHEBI:73183"/>
        <dbReference type="EC" id="2.4.2.17"/>
    </reaction>
</comment>
<dbReference type="PANTHER" id="PTHR21403:SF10">
    <property type="entry name" value="ATP PHOSPHORIBOSYLTRANSFERASE"/>
    <property type="match status" value="1"/>
</dbReference>
<dbReference type="PANTHER" id="PTHR21403">
    <property type="entry name" value="ATP PHOSPHORIBOSYLTRANSFERASE ATP-PRTASE"/>
    <property type="match status" value="1"/>
</dbReference>
<dbReference type="FunFam" id="3.30.70.120:FF:000002">
    <property type="entry name" value="ATP phosphoribosyltransferase"/>
    <property type="match status" value="1"/>
</dbReference>
<proteinExistence type="inferred from homology"/>
<evidence type="ECO:0000256" key="3">
    <source>
        <dbReference type="ARBA" id="ARBA00004496"/>
    </source>
</evidence>
<evidence type="ECO:0000256" key="9">
    <source>
        <dbReference type="ARBA" id="ARBA00022605"/>
    </source>
</evidence>
<dbReference type="EC" id="2.4.2.17" evidence="6 18"/>
<evidence type="ECO:0000256" key="4">
    <source>
        <dbReference type="ARBA" id="ARBA00004667"/>
    </source>
</evidence>
<evidence type="ECO:0000256" key="15">
    <source>
        <dbReference type="ARBA" id="ARBA00022842"/>
    </source>
</evidence>
<evidence type="ECO:0000256" key="12">
    <source>
        <dbReference type="ARBA" id="ARBA00022723"/>
    </source>
</evidence>
<dbReference type="InterPro" id="IPR013820">
    <property type="entry name" value="ATP_PRibTrfase_cat"/>
</dbReference>
<dbReference type="InterPro" id="IPR001348">
    <property type="entry name" value="ATP_PRibTrfase_HisG"/>
</dbReference>
<evidence type="ECO:0000256" key="6">
    <source>
        <dbReference type="ARBA" id="ARBA00011946"/>
    </source>
</evidence>
<dbReference type="UniPathway" id="UPA00031">
    <property type="reaction ID" value="UER00006"/>
</dbReference>
<dbReference type="EMBL" id="LVVT01000014">
    <property type="protein sequence ID" value="TQS82892.1"/>
    <property type="molecule type" value="Genomic_DNA"/>
</dbReference>
<dbReference type="GO" id="GO:0005737">
    <property type="term" value="C:cytoplasm"/>
    <property type="evidence" value="ECO:0007669"/>
    <property type="project" value="UniProtKB-SubCell"/>
</dbReference>
<keyword evidence="8 18" id="KW-0963">Cytoplasm</keyword>
<dbReference type="AlphaFoldDB" id="A0A8J8TED0"/>
<sequence length="287" mass="31001">MPIKLAVPNKGRLNERSLEMLKRAGLEIENGGDRLLFASVKNGNFSVLFLRAQDIVRFVQTGAVDAGITGWDLVLENGNGVELVREMGFGKCRLSVAVPESSGINSLEDIADGSRVATSFPNMTKQFFESIGKKVEIAVISGAAEVMPRMGVADFITDLVSSGSTLKSNNLRELAVISESQAVLIASKNLHSEKMKELEELANALESVEIAEHKKYLMADVPVAVLDEVRTFLPGIDGPTVMNIAGRDDVVAIHVVIDKSQIYNTVNKLKKLGASGILIVPIDRMVP</sequence>
<evidence type="ECO:0000256" key="1">
    <source>
        <dbReference type="ARBA" id="ARBA00000915"/>
    </source>
</evidence>
<keyword evidence="16 18" id="KW-0368">Histidine biosynthesis</keyword>
<keyword evidence="9 18" id="KW-0028">Amino-acid biosynthesis</keyword>
<comment type="pathway">
    <text evidence="4 18">Amino-acid biosynthesis; L-histidine biosynthesis; L-histidine from 5-phospho-alpha-D-ribose 1-diphosphate: step 1/9.</text>
</comment>
<dbReference type="GO" id="GO:0003879">
    <property type="term" value="F:ATP phosphoribosyltransferase activity"/>
    <property type="evidence" value="ECO:0007669"/>
    <property type="project" value="UniProtKB-UniRule"/>
</dbReference>
<comment type="activity regulation">
    <text evidence="18">Feedback inhibited by histidine.</text>
</comment>
<dbReference type="InterPro" id="IPR013115">
    <property type="entry name" value="HisG_C"/>
</dbReference>
<comment type="similarity">
    <text evidence="5 18">Belongs to the ATP phosphoribosyltransferase family. Long subfamily.</text>
</comment>
<dbReference type="GO" id="GO:0000287">
    <property type="term" value="F:magnesium ion binding"/>
    <property type="evidence" value="ECO:0007669"/>
    <property type="project" value="UniProtKB-UniRule"/>
</dbReference>
<keyword evidence="10 18" id="KW-0328">Glycosyltransferase</keyword>
<dbReference type="NCBIfam" id="TIGR00070">
    <property type="entry name" value="hisG"/>
    <property type="match status" value="1"/>
</dbReference>
<evidence type="ECO:0000313" key="21">
    <source>
        <dbReference type="EMBL" id="TQS82892.1"/>
    </source>
</evidence>
<dbReference type="HAMAP" id="MF_00079">
    <property type="entry name" value="HisG_Long"/>
    <property type="match status" value="1"/>
</dbReference>
<evidence type="ECO:0000256" key="13">
    <source>
        <dbReference type="ARBA" id="ARBA00022741"/>
    </source>
</evidence>
<evidence type="ECO:0000259" key="20">
    <source>
        <dbReference type="Pfam" id="PF08029"/>
    </source>
</evidence>
<dbReference type="Pfam" id="PF01634">
    <property type="entry name" value="HisG"/>
    <property type="match status" value="1"/>
</dbReference>
<keyword evidence="11 18" id="KW-0808">Transferase</keyword>
<gene>
    <name evidence="18" type="primary">hisG</name>
    <name evidence="21" type="ORF">A3207_02810</name>
</gene>
<evidence type="ECO:0000256" key="10">
    <source>
        <dbReference type="ARBA" id="ARBA00022676"/>
    </source>
</evidence>
<comment type="caution">
    <text evidence="21">The sequence shown here is derived from an EMBL/GenBank/DDBJ whole genome shotgun (WGS) entry which is preliminary data.</text>
</comment>
<dbReference type="GO" id="GO:0000105">
    <property type="term" value="P:L-histidine biosynthetic process"/>
    <property type="evidence" value="ECO:0007669"/>
    <property type="project" value="UniProtKB-UniRule"/>
</dbReference>
<comment type="subcellular location">
    <subcellularLocation>
        <location evidence="3 18">Cytoplasm</location>
    </subcellularLocation>
</comment>
<keyword evidence="15 18" id="KW-0460">Magnesium</keyword>
<feature type="domain" description="ATP phosphoribosyltransferase catalytic" evidence="19">
    <location>
        <begin position="51"/>
        <end position="206"/>
    </location>
</feature>
<evidence type="ECO:0000259" key="19">
    <source>
        <dbReference type="Pfam" id="PF01634"/>
    </source>
</evidence>
<dbReference type="InterPro" id="IPR020621">
    <property type="entry name" value="ATP-PRT_HisG_long"/>
</dbReference>
<evidence type="ECO:0000256" key="7">
    <source>
        <dbReference type="ARBA" id="ARBA00020998"/>
    </source>
</evidence>
<evidence type="ECO:0000256" key="11">
    <source>
        <dbReference type="ARBA" id="ARBA00022679"/>
    </source>
</evidence>
<dbReference type="Gene3D" id="3.40.190.10">
    <property type="entry name" value="Periplasmic binding protein-like II"/>
    <property type="match status" value="2"/>
</dbReference>
<name>A0A8J8TED0_9ARCH</name>
<evidence type="ECO:0000256" key="18">
    <source>
        <dbReference type="HAMAP-Rule" id="MF_00079"/>
    </source>
</evidence>
<evidence type="ECO:0000256" key="5">
    <source>
        <dbReference type="ARBA" id="ARBA00007955"/>
    </source>
</evidence>
<accession>A0A8J8TED0</accession>
<evidence type="ECO:0000256" key="14">
    <source>
        <dbReference type="ARBA" id="ARBA00022840"/>
    </source>
</evidence>
<dbReference type="RefSeq" id="WP_400203891.1">
    <property type="nucleotide sequence ID" value="NZ_CAYAYE010000014.1"/>
</dbReference>
<evidence type="ECO:0000256" key="2">
    <source>
        <dbReference type="ARBA" id="ARBA00001946"/>
    </source>
</evidence>
<dbReference type="InterPro" id="IPR018198">
    <property type="entry name" value="ATP_PRibTrfase_CS"/>
</dbReference>
<dbReference type="Pfam" id="PF08029">
    <property type="entry name" value="HisG_C"/>
    <property type="match status" value="1"/>
</dbReference>